<dbReference type="AlphaFoldDB" id="A0A8X7PQ96"/>
<feature type="compositionally biased region" description="Polar residues" evidence="1">
    <location>
        <begin position="1"/>
        <end position="14"/>
    </location>
</feature>
<evidence type="ECO:0000313" key="2">
    <source>
        <dbReference type="EMBL" id="KAG2255280.1"/>
    </source>
</evidence>
<sequence>MSDSGSEVSKSRNISAIRPTAGIESPVQERRISTERTEEMGTEPSLNPDREHGVMSIRTSFGLLQSKME</sequence>
<comment type="caution">
    <text evidence="2">The sequence shown here is derived from an EMBL/GenBank/DDBJ whole genome shotgun (WGS) entry which is preliminary data.</text>
</comment>
<feature type="region of interest" description="Disordered" evidence="1">
    <location>
        <begin position="1"/>
        <end position="55"/>
    </location>
</feature>
<evidence type="ECO:0000313" key="3">
    <source>
        <dbReference type="Proteomes" id="UP000886595"/>
    </source>
</evidence>
<organism evidence="2 3">
    <name type="scientific">Brassica carinata</name>
    <name type="common">Ethiopian mustard</name>
    <name type="synonym">Abyssinian cabbage</name>
    <dbReference type="NCBI Taxonomy" id="52824"/>
    <lineage>
        <taxon>Eukaryota</taxon>
        <taxon>Viridiplantae</taxon>
        <taxon>Streptophyta</taxon>
        <taxon>Embryophyta</taxon>
        <taxon>Tracheophyta</taxon>
        <taxon>Spermatophyta</taxon>
        <taxon>Magnoliopsida</taxon>
        <taxon>eudicotyledons</taxon>
        <taxon>Gunneridae</taxon>
        <taxon>Pentapetalae</taxon>
        <taxon>rosids</taxon>
        <taxon>malvids</taxon>
        <taxon>Brassicales</taxon>
        <taxon>Brassicaceae</taxon>
        <taxon>Brassiceae</taxon>
        <taxon>Brassica</taxon>
    </lineage>
</organism>
<accession>A0A8X7PQ96</accession>
<proteinExistence type="predicted"/>
<gene>
    <name evidence="2" type="ORF">Bca52824_074574</name>
</gene>
<name>A0A8X7PQ96_BRACI</name>
<evidence type="ECO:0000256" key="1">
    <source>
        <dbReference type="SAM" id="MobiDB-lite"/>
    </source>
</evidence>
<keyword evidence="3" id="KW-1185">Reference proteome</keyword>
<dbReference type="Proteomes" id="UP000886595">
    <property type="component" value="Unassembled WGS sequence"/>
</dbReference>
<feature type="compositionally biased region" description="Basic and acidic residues" evidence="1">
    <location>
        <begin position="27"/>
        <end position="39"/>
    </location>
</feature>
<protein>
    <submittedName>
        <fullName evidence="2">Uncharacterized protein</fullName>
    </submittedName>
</protein>
<reference evidence="2 3" key="1">
    <citation type="submission" date="2020-02" db="EMBL/GenBank/DDBJ databases">
        <authorList>
            <person name="Ma Q."/>
            <person name="Huang Y."/>
            <person name="Song X."/>
            <person name="Pei D."/>
        </authorList>
    </citation>
    <scope>NUCLEOTIDE SEQUENCE [LARGE SCALE GENOMIC DNA]</scope>
    <source>
        <strain evidence="2">Sxm20200214</strain>
        <tissue evidence="2">Leaf</tissue>
    </source>
</reference>
<dbReference type="EMBL" id="JAAMPC010000015">
    <property type="protein sequence ID" value="KAG2255280.1"/>
    <property type="molecule type" value="Genomic_DNA"/>
</dbReference>